<reference evidence="1 2" key="1">
    <citation type="submission" date="2016-10" db="EMBL/GenBank/DDBJ databases">
        <authorList>
            <person name="de Groot N.N."/>
        </authorList>
    </citation>
    <scope>NUCLEOTIDE SEQUENCE [LARGE SCALE GENOMIC DNA]</scope>
    <source>
        <strain evidence="1 2">DSM 11457</strain>
    </source>
</reference>
<organism evidence="1 2">
    <name type="scientific">Roseovarius tolerans</name>
    <dbReference type="NCBI Taxonomy" id="74031"/>
    <lineage>
        <taxon>Bacteria</taxon>
        <taxon>Pseudomonadati</taxon>
        <taxon>Pseudomonadota</taxon>
        <taxon>Alphaproteobacteria</taxon>
        <taxon>Rhodobacterales</taxon>
        <taxon>Roseobacteraceae</taxon>
        <taxon>Roseovarius</taxon>
    </lineage>
</organism>
<protein>
    <submittedName>
        <fullName evidence="1">Uncharacterized protein</fullName>
    </submittedName>
</protein>
<dbReference type="EMBL" id="FOBO01000001">
    <property type="protein sequence ID" value="SEM02067.1"/>
    <property type="molecule type" value="Genomic_DNA"/>
</dbReference>
<dbReference type="AlphaFoldDB" id="A0A1H7UZZ4"/>
<dbReference type="Proteomes" id="UP000182160">
    <property type="component" value="Unassembled WGS sequence"/>
</dbReference>
<sequence>MPTPGQLTKKVAHTLGLEDASVANAWRVLREHGLVTKGGRGRSAATVTDRDAAILITAICGCDTVKGAADLIARAASGTAFSHYYRGWDSEPVGSERDLYETSPIWKMDRMGISQVCNLPGSHSFVDLLQGMIGFMGGARYSTDPTDEAEKKPVLQVERLDFIFSFESPNEIFSLTIKGKSVDGELYYEAQKYGGRSIQYDLRNVTDEGRSEMRDRHSSSKNVLLRTGDLNTVRSFGNTTIAEIGRFVAGVDQ</sequence>
<proteinExistence type="predicted"/>
<name>A0A1H7UZZ4_9RHOB</name>
<evidence type="ECO:0000313" key="2">
    <source>
        <dbReference type="Proteomes" id="UP000182160"/>
    </source>
</evidence>
<dbReference type="RefSeq" id="WP_139194460.1">
    <property type="nucleotide sequence ID" value="NZ_FOBO01000001.1"/>
</dbReference>
<accession>A0A1H7UZZ4</accession>
<gene>
    <name evidence="1" type="ORF">SAMN04488077_101313</name>
</gene>
<evidence type="ECO:0000313" key="1">
    <source>
        <dbReference type="EMBL" id="SEM02067.1"/>
    </source>
</evidence>